<dbReference type="EMBL" id="JAMSKV010000008">
    <property type="protein sequence ID" value="MCQ8278793.1"/>
    <property type="molecule type" value="Genomic_DNA"/>
</dbReference>
<keyword evidence="3" id="KW-1185">Reference proteome</keyword>
<dbReference type="CDD" id="cd00077">
    <property type="entry name" value="HDc"/>
    <property type="match status" value="1"/>
</dbReference>
<evidence type="ECO:0000259" key="1">
    <source>
        <dbReference type="PROSITE" id="PS51832"/>
    </source>
</evidence>
<dbReference type="InterPro" id="IPR003607">
    <property type="entry name" value="HD/PDEase_dom"/>
</dbReference>
<dbReference type="Proteomes" id="UP001524587">
    <property type="component" value="Unassembled WGS sequence"/>
</dbReference>
<sequence>MRRLLILSLNEKKGRALARTLGIVYSVEYYSLRMGAPRHALPDLVISIGTPLRCEADIETLQQGLRPFLANAIPVLCLLDKPTPREEIHARVIGVSMVMAQDSPSRLIGAAVRSLLGAPPRMTVAARQATMRTVAHEVGFALADLMNSAATVGVVDTALSDQAGRLLLSALDADGIADWMDTVSQIHDPTYHHCLLMAGIMATFVLRLGFKSDDCERLTQAAILHDIGKALIPVELINKAGKLTTEEMEIIRRHAAFGHDLLSVQGGHHPQVLSIVRSHHEYLDGTGYPDGLRGDEISDPVRIATICDVFTALVEQRSYKPSLPPSEAFVLLEQMGGKLDNSLLRAFQRVFTG</sequence>
<dbReference type="PANTHER" id="PTHR43155:SF2">
    <property type="entry name" value="CYCLIC DI-GMP PHOSPHODIESTERASE PA4108"/>
    <property type="match status" value="1"/>
</dbReference>
<dbReference type="RefSeq" id="WP_422864277.1">
    <property type="nucleotide sequence ID" value="NZ_JAMSKV010000008.1"/>
</dbReference>
<accession>A0ABT1WAE8</accession>
<reference evidence="2 3" key="1">
    <citation type="submission" date="2022-06" db="EMBL/GenBank/DDBJ databases">
        <title>Endosaccharibacter gen. nov., sp. nov., endophytic bacteria isolated from sugarcane.</title>
        <authorList>
            <person name="Pitiwittayakul N."/>
            <person name="Yukphan P."/>
            <person name="Charoenyingcharoen P."/>
            <person name="Tanasupawat S."/>
        </authorList>
    </citation>
    <scope>NUCLEOTIDE SEQUENCE [LARGE SCALE GENOMIC DNA]</scope>
    <source>
        <strain evidence="2 3">KSS8</strain>
    </source>
</reference>
<feature type="domain" description="HD-GYP" evidence="1">
    <location>
        <begin position="168"/>
        <end position="353"/>
    </location>
</feature>
<protein>
    <submittedName>
        <fullName evidence="2">HD domain-containing protein</fullName>
    </submittedName>
</protein>
<organism evidence="2 3">
    <name type="scientific">Endosaccharibacter trunci</name>
    <dbReference type="NCBI Taxonomy" id="2812733"/>
    <lineage>
        <taxon>Bacteria</taxon>
        <taxon>Pseudomonadati</taxon>
        <taxon>Pseudomonadota</taxon>
        <taxon>Alphaproteobacteria</taxon>
        <taxon>Acetobacterales</taxon>
        <taxon>Acetobacteraceae</taxon>
        <taxon>Endosaccharibacter</taxon>
    </lineage>
</organism>
<dbReference type="InterPro" id="IPR037522">
    <property type="entry name" value="HD_GYP_dom"/>
</dbReference>
<gene>
    <name evidence="2" type="ORF">NFI95_10040</name>
</gene>
<evidence type="ECO:0000313" key="3">
    <source>
        <dbReference type="Proteomes" id="UP001524587"/>
    </source>
</evidence>
<name>A0ABT1WAE8_9PROT</name>
<dbReference type="Pfam" id="PF13487">
    <property type="entry name" value="HD_5"/>
    <property type="match status" value="1"/>
</dbReference>
<evidence type="ECO:0000313" key="2">
    <source>
        <dbReference type="EMBL" id="MCQ8278793.1"/>
    </source>
</evidence>
<proteinExistence type="predicted"/>
<dbReference type="Gene3D" id="1.10.3210.10">
    <property type="entry name" value="Hypothetical protein af1432"/>
    <property type="match status" value="1"/>
</dbReference>
<dbReference type="SMART" id="SM00471">
    <property type="entry name" value="HDc"/>
    <property type="match status" value="1"/>
</dbReference>
<dbReference type="PROSITE" id="PS51832">
    <property type="entry name" value="HD_GYP"/>
    <property type="match status" value="1"/>
</dbReference>
<dbReference type="PANTHER" id="PTHR43155">
    <property type="entry name" value="CYCLIC DI-GMP PHOSPHODIESTERASE PA4108-RELATED"/>
    <property type="match status" value="1"/>
</dbReference>
<comment type="caution">
    <text evidence="2">The sequence shown here is derived from an EMBL/GenBank/DDBJ whole genome shotgun (WGS) entry which is preliminary data.</text>
</comment>
<dbReference type="SUPFAM" id="SSF109604">
    <property type="entry name" value="HD-domain/PDEase-like"/>
    <property type="match status" value="1"/>
</dbReference>